<evidence type="ECO:0000256" key="1">
    <source>
        <dbReference type="ARBA" id="ARBA00004370"/>
    </source>
</evidence>
<dbReference type="GO" id="GO:0005886">
    <property type="term" value="C:plasma membrane"/>
    <property type="evidence" value="ECO:0007669"/>
    <property type="project" value="TreeGrafter"/>
</dbReference>
<dbReference type="PROSITE" id="PS50004">
    <property type="entry name" value="C2"/>
    <property type="match status" value="1"/>
</dbReference>
<evidence type="ECO:0000259" key="8">
    <source>
        <dbReference type="PROSITE" id="PS50192"/>
    </source>
</evidence>
<dbReference type="InterPro" id="IPR044766">
    <property type="entry name" value="NPSN/SNAP25-like_N_SNARE"/>
</dbReference>
<dbReference type="InterPro" id="IPR000008">
    <property type="entry name" value="C2_dom"/>
</dbReference>
<name>L8HK08_ACACF</name>
<dbReference type="Gene3D" id="1.20.5.110">
    <property type="match status" value="2"/>
</dbReference>
<feature type="compositionally biased region" description="Basic residues" evidence="6">
    <location>
        <begin position="306"/>
        <end position="317"/>
    </location>
</feature>
<dbReference type="STRING" id="1257118.L8HK08"/>
<keyword evidence="5" id="KW-0175">Coiled coil</keyword>
<dbReference type="RefSeq" id="XP_004368292.1">
    <property type="nucleotide sequence ID" value="XM_004368235.1"/>
</dbReference>
<evidence type="ECO:0000256" key="6">
    <source>
        <dbReference type="SAM" id="MobiDB-lite"/>
    </source>
</evidence>
<dbReference type="CDD" id="cd15841">
    <property type="entry name" value="SNARE_Qc"/>
    <property type="match status" value="1"/>
</dbReference>
<dbReference type="CDD" id="cd15861">
    <property type="entry name" value="SNARE_SNAP25N_23N_29N_SEC9N"/>
    <property type="match status" value="1"/>
</dbReference>
<dbReference type="SUPFAM" id="SSF58038">
    <property type="entry name" value="SNARE fusion complex"/>
    <property type="match status" value="2"/>
</dbReference>
<dbReference type="SMART" id="SM00239">
    <property type="entry name" value="C2"/>
    <property type="match status" value="1"/>
</dbReference>
<sequence>MSRKSDKVIIERESWETPGSPDYLAAKLTIVNAQVALRPGRKKGQLGDAPDPYVEIEYAGRIWETALVRATQQPKWNETFEVPIPPERRNQLGEIGIRVWDRNNSKKKGTKGQIFLGEVRLSLGDFGGVNFEYVEPRRYRLRARSPTSKDDSVDGNITFKIGMVLPKKRAFQDLHPTGPNGERSTQSLIAESESIADDSYESVMRSLALAENTRQIGADTLESLGKQGDQLRRIQEEMDDIEELQDRADRSMRTITSVGGALANKFAPKKSRRDHVTKGDKMRDKQKPGRDTALEEAEEEEEERIRQHKRSGQHFRGKHNDRGDRSSNLYKEDFSHLGQDSQQKIKETDKGLDRISDLLDDMKLIALDMGDEINDHNRRLEILNRDIDTANVRMKQTNRKIKDRL</sequence>
<evidence type="ECO:0000256" key="2">
    <source>
        <dbReference type="ARBA" id="ARBA00009480"/>
    </source>
</evidence>
<dbReference type="CDD" id="cd00030">
    <property type="entry name" value="C2"/>
    <property type="match status" value="1"/>
</dbReference>
<evidence type="ECO:0000259" key="7">
    <source>
        <dbReference type="PROSITE" id="PS50004"/>
    </source>
</evidence>
<dbReference type="InterPro" id="IPR000727">
    <property type="entry name" value="T_SNARE_dom"/>
</dbReference>
<evidence type="ECO:0000256" key="4">
    <source>
        <dbReference type="ARBA" id="ARBA00023136"/>
    </source>
</evidence>
<dbReference type="GO" id="GO:0031201">
    <property type="term" value="C:SNARE complex"/>
    <property type="evidence" value="ECO:0007669"/>
    <property type="project" value="InterPro"/>
</dbReference>
<keyword evidence="10" id="KW-1185">Reference proteome</keyword>
<dbReference type="Proteomes" id="UP000011083">
    <property type="component" value="Unassembled WGS sequence"/>
</dbReference>
<dbReference type="SMART" id="SM00397">
    <property type="entry name" value="t_SNARE"/>
    <property type="match status" value="2"/>
</dbReference>
<dbReference type="InterPro" id="IPR035892">
    <property type="entry name" value="C2_domain_sf"/>
</dbReference>
<feature type="domain" description="C2" evidence="7">
    <location>
        <begin position="6"/>
        <end position="139"/>
    </location>
</feature>
<keyword evidence="4" id="KW-0472">Membrane</keyword>
<dbReference type="GO" id="GO:0005484">
    <property type="term" value="F:SNAP receptor activity"/>
    <property type="evidence" value="ECO:0007669"/>
    <property type="project" value="InterPro"/>
</dbReference>
<dbReference type="EMBL" id="KB007805">
    <property type="protein sequence ID" value="ELR25537.1"/>
    <property type="molecule type" value="Genomic_DNA"/>
</dbReference>
<evidence type="ECO:0000256" key="3">
    <source>
        <dbReference type="ARBA" id="ARBA00022448"/>
    </source>
</evidence>
<feature type="coiled-coil region" evidence="5">
    <location>
        <begin position="224"/>
        <end position="254"/>
    </location>
</feature>
<feature type="region of interest" description="Disordered" evidence="6">
    <location>
        <begin position="259"/>
        <end position="347"/>
    </location>
</feature>
<evidence type="ECO:0000256" key="5">
    <source>
        <dbReference type="SAM" id="Coils"/>
    </source>
</evidence>
<feature type="domain" description="T-SNARE coiled-coil homology" evidence="8">
    <location>
        <begin position="342"/>
        <end position="404"/>
    </location>
</feature>
<dbReference type="GeneID" id="14926597"/>
<feature type="compositionally biased region" description="Basic and acidic residues" evidence="6">
    <location>
        <begin position="274"/>
        <end position="293"/>
    </location>
</feature>
<dbReference type="PROSITE" id="PS50192">
    <property type="entry name" value="T_SNARE"/>
    <property type="match status" value="2"/>
</dbReference>
<evidence type="ECO:0000313" key="10">
    <source>
        <dbReference type="Proteomes" id="UP000011083"/>
    </source>
</evidence>
<dbReference type="OrthoDB" id="19261at2759"/>
<dbReference type="AlphaFoldDB" id="L8HK08"/>
<proteinExistence type="inferred from homology"/>
<dbReference type="Gene3D" id="2.60.40.150">
    <property type="entry name" value="C2 domain"/>
    <property type="match status" value="1"/>
</dbReference>
<dbReference type="SUPFAM" id="SSF49562">
    <property type="entry name" value="C2 domain (Calcium/lipid-binding domain, CaLB)"/>
    <property type="match status" value="1"/>
</dbReference>
<comment type="similarity">
    <text evidence="2">Belongs to the SNAP-25 family.</text>
</comment>
<feature type="coiled-coil region" evidence="5">
    <location>
        <begin position="373"/>
        <end position="400"/>
    </location>
</feature>
<dbReference type="VEuPathDB" id="AmoebaDB:ACA1_296350"/>
<accession>L8HK08</accession>
<feature type="compositionally biased region" description="Basic and acidic residues" evidence="6">
    <location>
        <begin position="318"/>
        <end position="335"/>
    </location>
</feature>
<protein>
    <submittedName>
        <fullName evidence="9">C2 domain containing protein</fullName>
    </submittedName>
</protein>
<organism evidence="9 10">
    <name type="scientific">Acanthamoeba castellanii (strain ATCC 30010 / Neff)</name>
    <dbReference type="NCBI Taxonomy" id="1257118"/>
    <lineage>
        <taxon>Eukaryota</taxon>
        <taxon>Amoebozoa</taxon>
        <taxon>Discosea</taxon>
        <taxon>Longamoebia</taxon>
        <taxon>Centramoebida</taxon>
        <taxon>Acanthamoebidae</taxon>
        <taxon>Acanthamoeba</taxon>
    </lineage>
</organism>
<gene>
    <name evidence="9" type="ORF">ACA1_296350</name>
</gene>
<reference evidence="9 10" key="1">
    <citation type="journal article" date="2013" name="Genome Biol.">
        <title>Genome of Acanthamoeba castellanii highlights extensive lateral gene transfer and early evolution of tyrosine kinase signaling.</title>
        <authorList>
            <person name="Clarke M."/>
            <person name="Lohan A.J."/>
            <person name="Liu B."/>
            <person name="Lagkouvardos I."/>
            <person name="Roy S."/>
            <person name="Zafar N."/>
            <person name="Bertelli C."/>
            <person name="Schilde C."/>
            <person name="Kianianmomeni A."/>
            <person name="Burglin T.R."/>
            <person name="Frech C."/>
            <person name="Turcotte B."/>
            <person name="Kopec K.O."/>
            <person name="Synnott J.M."/>
            <person name="Choo C."/>
            <person name="Paponov I."/>
            <person name="Finkler A."/>
            <person name="Soon Heng Tan C."/>
            <person name="Hutchins A.P."/>
            <person name="Weinmeier T."/>
            <person name="Rattei T."/>
            <person name="Chu J.S."/>
            <person name="Gimenez G."/>
            <person name="Irimia M."/>
            <person name="Rigden D.J."/>
            <person name="Fitzpatrick D.A."/>
            <person name="Lorenzo-Morales J."/>
            <person name="Bateman A."/>
            <person name="Chiu C.H."/>
            <person name="Tang P."/>
            <person name="Hegemann P."/>
            <person name="Fromm H."/>
            <person name="Raoult D."/>
            <person name="Greub G."/>
            <person name="Miranda-Saavedra D."/>
            <person name="Chen N."/>
            <person name="Nash P."/>
            <person name="Ginger M.L."/>
            <person name="Horn M."/>
            <person name="Schaap P."/>
            <person name="Caler L."/>
            <person name="Loftus B."/>
        </authorList>
    </citation>
    <scope>NUCLEOTIDE SEQUENCE [LARGE SCALE GENOMIC DNA]</scope>
    <source>
        <strain evidence="9 10">Neff</strain>
    </source>
</reference>
<keyword evidence="3" id="KW-0813">Transport</keyword>
<feature type="domain" description="T-SNARE coiled-coil homology" evidence="8">
    <location>
        <begin position="193"/>
        <end position="255"/>
    </location>
</feature>
<dbReference type="PANTHER" id="PTHR19305:SF9">
    <property type="entry name" value="SYNAPTOSOMAL-ASSOCIATED PROTEIN 29"/>
    <property type="match status" value="1"/>
</dbReference>
<evidence type="ECO:0000313" key="9">
    <source>
        <dbReference type="EMBL" id="ELR25537.1"/>
    </source>
</evidence>
<dbReference type="Pfam" id="PF00168">
    <property type="entry name" value="C2"/>
    <property type="match status" value="1"/>
</dbReference>
<dbReference type="PANTHER" id="PTHR19305">
    <property type="entry name" value="SYNAPTOSOMAL ASSOCIATED PROTEIN"/>
    <property type="match status" value="1"/>
</dbReference>
<comment type="subcellular location">
    <subcellularLocation>
        <location evidence="1">Membrane</location>
    </subcellularLocation>
</comment>
<dbReference type="KEGG" id="acan:ACA1_296350"/>